<dbReference type="EMBL" id="GGEC01077929">
    <property type="protein sequence ID" value="MBX58413.1"/>
    <property type="molecule type" value="Transcribed_RNA"/>
</dbReference>
<reference evidence="1" key="1">
    <citation type="submission" date="2018-02" db="EMBL/GenBank/DDBJ databases">
        <title>Rhizophora mucronata_Transcriptome.</title>
        <authorList>
            <person name="Meera S.P."/>
            <person name="Sreeshan A."/>
            <person name="Augustine A."/>
        </authorList>
    </citation>
    <scope>NUCLEOTIDE SEQUENCE</scope>
    <source>
        <tissue evidence="1">Leaf</tissue>
    </source>
</reference>
<evidence type="ECO:0000313" key="1">
    <source>
        <dbReference type="EMBL" id="MBX58413.1"/>
    </source>
</evidence>
<dbReference type="AlphaFoldDB" id="A0A2P2PUT4"/>
<proteinExistence type="predicted"/>
<protein>
    <submittedName>
        <fullName evidence="1">Signal recognition particle 14 kDa protein</fullName>
    </submittedName>
</protein>
<organism evidence="1">
    <name type="scientific">Rhizophora mucronata</name>
    <name type="common">Asiatic mangrove</name>
    <dbReference type="NCBI Taxonomy" id="61149"/>
    <lineage>
        <taxon>Eukaryota</taxon>
        <taxon>Viridiplantae</taxon>
        <taxon>Streptophyta</taxon>
        <taxon>Embryophyta</taxon>
        <taxon>Tracheophyta</taxon>
        <taxon>Spermatophyta</taxon>
        <taxon>Magnoliopsida</taxon>
        <taxon>eudicotyledons</taxon>
        <taxon>Gunneridae</taxon>
        <taxon>Pentapetalae</taxon>
        <taxon>rosids</taxon>
        <taxon>fabids</taxon>
        <taxon>Malpighiales</taxon>
        <taxon>Rhizophoraceae</taxon>
        <taxon>Rhizophora</taxon>
    </lineage>
</organism>
<sequence length="49" mass="5397">MKGPKFITSAWAQCFMASRPSSSPRPSYLPLQPFSSPFFPSSSKLSCEP</sequence>
<accession>A0A2P2PUT4</accession>
<name>A0A2P2PUT4_RHIMU</name>